<keyword evidence="2" id="KW-1185">Reference proteome</keyword>
<organism evidence="1 2">
    <name type="scientific">Piloderma croceum (strain F 1598)</name>
    <dbReference type="NCBI Taxonomy" id="765440"/>
    <lineage>
        <taxon>Eukaryota</taxon>
        <taxon>Fungi</taxon>
        <taxon>Dikarya</taxon>
        <taxon>Basidiomycota</taxon>
        <taxon>Agaricomycotina</taxon>
        <taxon>Agaricomycetes</taxon>
        <taxon>Agaricomycetidae</taxon>
        <taxon>Atheliales</taxon>
        <taxon>Atheliaceae</taxon>
        <taxon>Piloderma</taxon>
    </lineage>
</organism>
<reference evidence="1 2" key="1">
    <citation type="submission" date="2014-04" db="EMBL/GenBank/DDBJ databases">
        <authorList>
            <consortium name="DOE Joint Genome Institute"/>
            <person name="Kuo A."/>
            <person name="Tarkka M."/>
            <person name="Buscot F."/>
            <person name="Kohler A."/>
            <person name="Nagy L.G."/>
            <person name="Floudas D."/>
            <person name="Copeland A."/>
            <person name="Barry K.W."/>
            <person name="Cichocki N."/>
            <person name="Veneault-Fourrey C."/>
            <person name="LaButti K."/>
            <person name="Lindquist E.A."/>
            <person name="Lipzen A."/>
            <person name="Lundell T."/>
            <person name="Morin E."/>
            <person name="Murat C."/>
            <person name="Sun H."/>
            <person name="Tunlid A."/>
            <person name="Henrissat B."/>
            <person name="Grigoriev I.V."/>
            <person name="Hibbett D.S."/>
            <person name="Martin F."/>
            <person name="Nordberg H.P."/>
            <person name="Cantor M.N."/>
            <person name="Hua S.X."/>
        </authorList>
    </citation>
    <scope>NUCLEOTIDE SEQUENCE [LARGE SCALE GENOMIC DNA]</scope>
    <source>
        <strain evidence="1 2">F 1598</strain>
    </source>
</reference>
<dbReference type="HOGENOM" id="CLU_3107192_0_0_1"/>
<reference evidence="2" key="2">
    <citation type="submission" date="2015-01" db="EMBL/GenBank/DDBJ databases">
        <title>Evolutionary Origins and Diversification of the Mycorrhizal Mutualists.</title>
        <authorList>
            <consortium name="DOE Joint Genome Institute"/>
            <consortium name="Mycorrhizal Genomics Consortium"/>
            <person name="Kohler A."/>
            <person name="Kuo A."/>
            <person name="Nagy L.G."/>
            <person name="Floudas D."/>
            <person name="Copeland A."/>
            <person name="Barry K.W."/>
            <person name="Cichocki N."/>
            <person name="Veneault-Fourrey C."/>
            <person name="LaButti K."/>
            <person name="Lindquist E.A."/>
            <person name="Lipzen A."/>
            <person name="Lundell T."/>
            <person name="Morin E."/>
            <person name="Murat C."/>
            <person name="Riley R."/>
            <person name="Ohm R."/>
            <person name="Sun H."/>
            <person name="Tunlid A."/>
            <person name="Henrissat B."/>
            <person name="Grigoriev I.V."/>
            <person name="Hibbett D.S."/>
            <person name="Martin F."/>
        </authorList>
    </citation>
    <scope>NUCLEOTIDE SEQUENCE [LARGE SCALE GENOMIC DNA]</scope>
    <source>
        <strain evidence="2">F 1598</strain>
    </source>
</reference>
<gene>
    <name evidence="1" type="ORF">PILCRDRAFT_819718</name>
</gene>
<evidence type="ECO:0000313" key="2">
    <source>
        <dbReference type="Proteomes" id="UP000054166"/>
    </source>
</evidence>
<accession>A0A0C3FWR7</accession>
<dbReference type="AlphaFoldDB" id="A0A0C3FWR7"/>
<dbReference type="InParanoid" id="A0A0C3FWR7"/>
<evidence type="ECO:0000313" key="1">
    <source>
        <dbReference type="EMBL" id="KIM82921.1"/>
    </source>
</evidence>
<dbReference type="EMBL" id="KN832992">
    <property type="protein sequence ID" value="KIM82921.1"/>
    <property type="molecule type" value="Genomic_DNA"/>
</dbReference>
<dbReference type="Proteomes" id="UP000054166">
    <property type="component" value="Unassembled WGS sequence"/>
</dbReference>
<proteinExistence type="predicted"/>
<protein>
    <submittedName>
        <fullName evidence="1">Uncharacterized protein</fullName>
    </submittedName>
</protein>
<name>A0A0C3FWR7_PILCF</name>
<sequence length="51" mass="6020">MVDDGERSWGDTGLLILSKKRLYTVYTHRRPQTRSSMAEYLYLSNHHSSVY</sequence>